<feature type="compositionally biased region" description="Acidic residues" evidence="1">
    <location>
        <begin position="166"/>
        <end position="184"/>
    </location>
</feature>
<reference evidence="2" key="1">
    <citation type="submission" date="2021-01" db="EMBL/GenBank/DDBJ databases">
        <authorList>
            <person name="Corre E."/>
            <person name="Pelletier E."/>
            <person name="Niang G."/>
            <person name="Scheremetjew M."/>
            <person name="Finn R."/>
            <person name="Kale V."/>
            <person name="Holt S."/>
            <person name="Cochrane G."/>
            <person name="Meng A."/>
            <person name="Brown T."/>
            <person name="Cohen L."/>
        </authorList>
    </citation>
    <scope>NUCLEOTIDE SEQUENCE</scope>
    <source>
        <strain evidence="2">CCMP3105</strain>
    </source>
</reference>
<accession>A0A7S4S241</accession>
<gene>
    <name evidence="2" type="ORF">AMON00008_LOCUS43936</name>
</gene>
<organism evidence="2">
    <name type="scientific">Alexandrium monilatum</name>
    <dbReference type="NCBI Taxonomy" id="311494"/>
    <lineage>
        <taxon>Eukaryota</taxon>
        <taxon>Sar</taxon>
        <taxon>Alveolata</taxon>
        <taxon>Dinophyceae</taxon>
        <taxon>Gonyaulacales</taxon>
        <taxon>Pyrocystaceae</taxon>
        <taxon>Alexandrium</taxon>
    </lineage>
</organism>
<proteinExistence type="predicted"/>
<name>A0A7S4S241_9DINO</name>
<sequence>MAQVRHGPYGSLLPSPAHPPSMALAVFSQLHLDLLELLSRESGRPLQGLAQGARALRGRLSKKTQRQLRELEVAYGYIRHLTEQRAKHFYTSVLSELAPQKSFENFEETGSDANTDPRAQLTAMTDKCNVLVRNATGAVSQTCGSKARAPGDDPPVLEDPLGDVVRDEEGEGESGQEGEDEGEPVADARGDACDSQPPTEEFFSSLAVTLQDGRFQAAFASVFQGVGMTAATGPVPLDPPLYTSESAYTARMQETVARRHEIFSASCVAEFTESELDEMEEFDGEIVMLDCGVVSCD</sequence>
<feature type="region of interest" description="Disordered" evidence="1">
    <location>
        <begin position="139"/>
        <end position="199"/>
    </location>
</feature>
<evidence type="ECO:0000256" key="1">
    <source>
        <dbReference type="SAM" id="MobiDB-lite"/>
    </source>
</evidence>
<dbReference type="EMBL" id="HBNR01062346">
    <property type="protein sequence ID" value="CAE4632226.1"/>
    <property type="molecule type" value="Transcribed_RNA"/>
</dbReference>
<evidence type="ECO:0000313" key="2">
    <source>
        <dbReference type="EMBL" id="CAE4632226.1"/>
    </source>
</evidence>
<dbReference type="AlphaFoldDB" id="A0A7S4S241"/>
<protein>
    <submittedName>
        <fullName evidence="2">Uncharacterized protein</fullName>
    </submittedName>
</protein>